<sequence>PAPLPYDVGFVVTDNLELEKSGIKRKIDDQQEALMMYENESLKKDVREDKPNEDDVCPIFLEESFRC</sequence>
<name>A0A8J5RYG0_ZIZPA</name>
<protein>
    <submittedName>
        <fullName evidence="2">Uncharacterized protein</fullName>
    </submittedName>
</protein>
<evidence type="ECO:0000313" key="2">
    <source>
        <dbReference type="EMBL" id="KAG8064505.1"/>
    </source>
</evidence>
<reference evidence="2" key="1">
    <citation type="journal article" date="2021" name="bioRxiv">
        <title>Whole Genome Assembly and Annotation of Northern Wild Rice, Zizania palustris L., Supports a Whole Genome Duplication in the Zizania Genus.</title>
        <authorList>
            <person name="Haas M."/>
            <person name="Kono T."/>
            <person name="Macchietto M."/>
            <person name="Millas R."/>
            <person name="McGilp L."/>
            <person name="Shao M."/>
            <person name="Duquette J."/>
            <person name="Hirsch C.N."/>
            <person name="Kimball J."/>
        </authorList>
    </citation>
    <scope>NUCLEOTIDE SEQUENCE</scope>
    <source>
        <tissue evidence="2">Fresh leaf tissue</tissue>
    </source>
</reference>
<comment type="caution">
    <text evidence="2">The sequence shown here is derived from an EMBL/GenBank/DDBJ whole genome shotgun (WGS) entry which is preliminary data.</text>
</comment>
<feature type="non-terminal residue" evidence="2">
    <location>
        <position position="67"/>
    </location>
</feature>
<keyword evidence="3" id="KW-1185">Reference proteome</keyword>
<dbReference type="EMBL" id="JAAALK010000285">
    <property type="protein sequence ID" value="KAG8064505.1"/>
    <property type="molecule type" value="Genomic_DNA"/>
</dbReference>
<organism evidence="2 3">
    <name type="scientific">Zizania palustris</name>
    <name type="common">Northern wild rice</name>
    <dbReference type="NCBI Taxonomy" id="103762"/>
    <lineage>
        <taxon>Eukaryota</taxon>
        <taxon>Viridiplantae</taxon>
        <taxon>Streptophyta</taxon>
        <taxon>Embryophyta</taxon>
        <taxon>Tracheophyta</taxon>
        <taxon>Spermatophyta</taxon>
        <taxon>Magnoliopsida</taxon>
        <taxon>Liliopsida</taxon>
        <taxon>Poales</taxon>
        <taxon>Poaceae</taxon>
        <taxon>BOP clade</taxon>
        <taxon>Oryzoideae</taxon>
        <taxon>Oryzeae</taxon>
        <taxon>Zizaniinae</taxon>
        <taxon>Zizania</taxon>
    </lineage>
</organism>
<evidence type="ECO:0000256" key="1">
    <source>
        <dbReference type="SAM" id="Coils"/>
    </source>
</evidence>
<reference evidence="2" key="2">
    <citation type="submission" date="2021-02" db="EMBL/GenBank/DDBJ databases">
        <authorList>
            <person name="Kimball J.A."/>
            <person name="Haas M.W."/>
            <person name="Macchietto M."/>
            <person name="Kono T."/>
            <person name="Duquette J."/>
            <person name="Shao M."/>
        </authorList>
    </citation>
    <scope>NUCLEOTIDE SEQUENCE</scope>
    <source>
        <tissue evidence="2">Fresh leaf tissue</tissue>
    </source>
</reference>
<dbReference type="Proteomes" id="UP000729402">
    <property type="component" value="Unassembled WGS sequence"/>
</dbReference>
<accession>A0A8J5RYG0</accession>
<dbReference type="OrthoDB" id="8062037at2759"/>
<keyword evidence="1" id="KW-0175">Coiled coil</keyword>
<feature type="coiled-coil region" evidence="1">
    <location>
        <begin position="13"/>
        <end position="40"/>
    </location>
</feature>
<dbReference type="AlphaFoldDB" id="A0A8J5RYG0"/>
<proteinExistence type="predicted"/>
<evidence type="ECO:0000313" key="3">
    <source>
        <dbReference type="Proteomes" id="UP000729402"/>
    </source>
</evidence>
<gene>
    <name evidence="2" type="ORF">GUJ93_ZPchr0004g39939</name>
</gene>